<dbReference type="Proteomes" id="UP000235728">
    <property type="component" value="Unassembled WGS sequence"/>
</dbReference>
<proteinExistence type="predicted"/>
<name>A0A2N6NKT3_BEABA</name>
<comment type="caution">
    <text evidence="1">The sequence shown here is derived from an EMBL/GenBank/DDBJ whole genome shotgun (WGS) entry which is preliminary data.</text>
</comment>
<protein>
    <submittedName>
        <fullName evidence="1">Uncharacterized protein</fullName>
    </submittedName>
</protein>
<evidence type="ECO:0000313" key="2">
    <source>
        <dbReference type="Proteomes" id="UP000235728"/>
    </source>
</evidence>
<accession>A0A2N6NKT3</accession>
<dbReference type="AlphaFoldDB" id="A0A2N6NKT3"/>
<evidence type="ECO:0000313" key="1">
    <source>
        <dbReference type="EMBL" id="PMB67889.1"/>
    </source>
</evidence>
<gene>
    <name evidence="1" type="ORF">BM221_006064</name>
</gene>
<sequence length="259" mass="29765">MARLIFKAKDRSKTKEVEAHAQAALRFWGVTGDISASVKDSMEQVDKNADVDITLFQEGNLGTFITSTDGAASEKSSLGSASGSFKQVKEWADKFMQQACDHNFAYRPVLEEYNTLPGFPANQRVHDYSIVRLMSNRILREMVKLSELVTVVTRHLEARKGWDAQIDNMQFEFFDIVVTGSKEWVAEAAENPRNARSTGQSLMSRFRQFNMIYTKYLSPDFIVHFYDPEFFSIHDYAQRFRYGSYDIQPIEDEESIEDE</sequence>
<dbReference type="EMBL" id="MRVG01000006">
    <property type="protein sequence ID" value="PMB67889.1"/>
    <property type="molecule type" value="Genomic_DNA"/>
</dbReference>
<reference evidence="1 2" key="1">
    <citation type="journal article" date="2016" name="Appl. Microbiol. Biotechnol.">
        <title>Characterization of T-DNA insertion mutants with decreased virulence in the entomopathogenic fungus Beauveria bassiana JEF-007.</title>
        <authorList>
            <person name="Kim S."/>
            <person name="Lee S.J."/>
            <person name="Nai Y.S."/>
            <person name="Yu J.S."/>
            <person name="Lee M.R."/>
            <person name="Yang Y.T."/>
            <person name="Kim J.S."/>
        </authorList>
    </citation>
    <scope>NUCLEOTIDE SEQUENCE [LARGE SCALE GENOMIC DNA]</scope>
    <source>
        <strain evidence="1 2">JEF-007</strain>
    </source>
</reference>
<organism evidence="1 2">
    <name type="scientific">Beauveria bassiana</name>
    <name type="common">White muscardine disease fungus</name>
    <name type="synonym">Tritirachium shiotae</name>
    <dbReference type="NCBI Taxonomy" id="176275"/>
    <lineage>
        <taxon>Eukaryota</taxon>
        <taxon>Fungi</taxon>
        <taxon>Dikarya</taxon>
        <taxon>Ascomycota</taxon>
        <taxon>Pezizomycotina</taxon>
        <taxon>Sordariomycetes</taxon>
        <taxon>Hypocreomycetidae</taxon>
        <taxon>Hypocreales</taxon>
        <taxon>Cordycipitaceae</taxon>
        <taxon>Beauveria</taxon>
    </lineage>
</organism>